<proteinExistence type="inferred from homology"/>
<evidence type="ECO:0000256" key="1">
    <source>
        <dbReference type="ARBA" id="ARBA00005921"/>
    </source>
</evidence>
<feature type="compositionally biased region" description="Polar residues" evidence="4">
    <location>
        <begin position="39"/>
        <end position="50"/>
    </location>
</feature>
<evidence type="ECO:0000313" key="5">
    <source>
        <dbReference type="EMBL" id="KAK9058316.1"/>
    </source>
</evidence>
<evidence type="ECO:0000313" key="6">
    <source>
        <dbReference type="Proteomes" id="UP001408789"/>
    </source>
</evidence>
<feature type="compositionally biased region" description="Low complexity" evidence="4">
    <location>
        <begin position="19"/>
        <end position="29"/>
    </location>
</feature>
<gene>
    <name evidence="5" type="ORF">SSX86_023157</name>
</gene>
<feature type="coiled-coil region" evidence="3">
    <location>
        <begin position="301"/>
        <end position="475"/>
    </location>
</feature>
<dbReference type="AlphaFoldDB" id="A0AAP0CKB6"/>
<dbReference type="Proteomes" id="UP001408789">
    <property type="component" value="Unassembled WGS sequence"/>
</dbReference>
<dbReference type="SUPFAM" id="SSF57997">
    <property type="entry name" value="Tropomyosin"/>
    <property type="match status" value="1"/>
</dbReference>
<dbReference type="PANTHER" id="PTHR31580:SF49">
    <property type="entry name" value="FILAMENT-LIKE PLANT PROTEIN 3"/>
    <property type="match status" value="1"/>
</dbReference>
<feature type="compositionally biased region" description="Basic and acidic residues" evidence="4">
    <location>
        <begin position="1"/>
        <end position="18"/>
    </location>
</feature>
<keyword evidence="6" id="KW-1185">Reference proteome</keyword>
<feature type="region of interest" description="Disordered" evidence="4">
    <location>
        <begin position="147"/>
        <end position="170"/>
    </location>
</feature>
<protein>
    <recommendedName>
        <fullName evidence="7">Filament-like plant protein 3</fullName>
    </recommendedName>
</protein>
<organism evidence="5 6">
    <name type="scientific">Deinandra increscens subsp. villosa</name>
    <dbReference type="NCBI Taxonomy" id="3103831"/>
    <lineage>
        <taxon>Eukaryota</taxon>
        <taxon>Viridiplantae</taxon>
        <taxon>Streptophyta</taxon>
        <taxon>Embryophyta</taxon>
        <taxon>Tracheophyta</taxon>
        <taxon>Spermatophyta</taxon>
        <taxon>Magnoliopsida</taxon>
        <taxon>eudicotyledons</taxon>
        <taxon>Gunneridae</taxon>
        <taxon>Pentapetalae</taxon>
        <taxon>asterids</taxon>
        <taxon>campanulids</taxon>
        <taxon>Asterales</taxon>
        <taxon>Asteraceae</taxon>
        <taxon>Asteroideae</taxon>
        <taxon>Heliantheae alliance</taxon>
        <taxon>Madieae</taxon>
        <taxon>Madiinae</taxon>
        <taxon>Deinandra</taxon>
    </lineage>
</organism>
<dbReference type="EMBL" id="JBCNJP010000023">
    <property type="protein sequence ID" value="KAK9058316.1"/>
    <property type="molecule type" value="Genomic_DNA"/>
</dbReference>
<keyword evidence="2 3" id="KW-0175">Coiled coil</keyword>
<evidence type="ECO:0000256" key="4">
    <source>
        <dbReference type="SAM" id="MobiDB-lite"/>
    </source>
</evidence>
<sequence length="529" mass="60404">MDRRSWLWRRKSTEKSAGETESSGGSVSSHSERFLDDQAYSNQNSQSLEVASTVDPRQSDHDHVVKSLSEKLSEALLTITAKEELVNQHVKVAEEAVSGWEKAEREVVALRHQIGVLTVKNSALEEQVDHLDGALKECLRQLRQTREEKDQIANEAERDTNLHHKLEMSEKENSDLKHKISLMAEELEIRIIERELSNQVAEQASKQHLDGAKKVAKLEAECRRLKSALKRANDHPLKARKKPSISITEKGDFKETGRFGRNRTYSFEEIDLMNDFLEMERLVGLPGSSEVEDRLKKDESLETAEYKLVDSENKLKASLNQNKEAESKMVDCEIELKASRHRLEEAKCKLAERENELKLSRYQLETASAKLAELEIELNASTYLLEEAEFKLHNTASRLEVSEAGLEAANVKKEEAESRCKALEAEIEILVSKVDCLENDIQKERDSSRETEAKYQDLKDEVSRLQHEVQDTKSRTQADEFRFLKIKQDRELAITGSKFAECQKTIASLNRQLEALATLDDFLIDTNEL</sequence>
<dbReference type="Gene3D" id="1.10.287.1490">
    <property type="match status" value="1"/>
</dbReference>
<reference evidence="5 6" key="1">
    <citation type="submission" date="2024-04" db="EMBL/GenBank/DDBJ databases">
        <title>The reference genome of an endangered Asteraceae, Deinandra increscens subsp. villosa, native to the Central Coast of California.</title>
        <authorList>
            <person name="Guilliams M."/>
            <person name="Hasenstab-Lehman K."/>
            <person name="Meyer R."/>
            <person name="Mcevoy S."/>
        </authorList>
    </citation>
    <scope>NUCLEOTIDE SEQUENCE [LARGE SCALE GENOMIC DNA]</scope>
    <source>
        <tissue evidence="5">Leaf</tissue>
    </source>
</reference>
<comment type="caution">
    <text evidence="5">The sequence shown here is derived from an EMBL/GenBank/DDBJ whole genome shotgun (WGS) entry which is preliminary data.</text>
</comment>
<evidence type="ECO:0000256" key="3">
    <source>
        <dbReference type="SAM" id="Coils"/>
    </source>
</evidence>
<evidence type="ECO:0000256" key="2">
    <source>
        <dbReference type="ARBA" id="ARBA00023054"/>
    </source>
</evidence>
<dbReference type="Pfam" id="PF05911">
    <property type="entry name" value="FPP"/>
    <property type="match status" value="3"/>
</dbReference>
<dbReference type="InterPro" id="IPR008587">
    <property type="entry name" value="FPP_plant"/>
</dbReference>
<accession>A0AAP0CKB6</accession>
<comment type="similarity">
    <text evidence="1">Belongs to the FPP family.</text>
</comment>
<name>A0AAP0CKB6_9ASTR</name>
<evidence type="ECO:0008006" key="7">
    <source>
        <dbReference type="Google" id="ProtNLM"/>
    </source>
</evidence>
<feature type="region of interest" description="Disordered" evidence="4">
    <location>
        <begin position="1"/>
        <end position="62"/>
    </location>
</feature>
<dbReference type="PANTHER" id="PTHR31580">
    <property type="entry name" value="FILAMENT-LIKE PLANT PROTEIN 4"/>
    <property type="match status" value="1"/>
</dbReference>